<dbReference type="PANTHER" id="PTHR43764:SF1">
    <property type="entry name" value="MOLYBDOPTERIN MOLYBDOTRANSFERASE"/>
    <property type="match status" value="1"/>
</dbReference>
<keyword evidence="5" id="KW-1185">Reference proteome</keyword>
<dbReference type="SMART" id="SM00852">
    <property type="entry name" value="MoCF_biosynth"/>
    <property type="match status" value="1"/>
</dbReference>
<evidence type="ECO:0000313" key="5">
    <source>
        <dbReference type="Proteomes" id="UP001597326"/>
    </source>
</evidence>
<dbReference type="EMBL" id="JBHUFZ010000028">
    <property type="protein sequence ID" value="MFD1890939.1"/>
    <property type="molecule type" value="Genomic_DNA"/>
</dbReference>
<dbReference type="RefSeq" id="WP_343874458.1">
    <property type="nucleotide sequence ID" value="NZ_BAAAIX010000026.1"/>
</dbReference>
<gene>
    <name evidence="4" type="ORF">ACFSCS_12210</name>
</gene>
<feature type="domain" description="MoaB/Mog" evidence="3">
    <location>
        <begin position="5"/>
        <end position="147"/>
    </location>
</feature>
<organism evidence="4 5">
    <name type="scientific">Luteococcus peritonei</name>
    <dbReference type="NCBI Taxonomy" id="88874"/>
    <lineage>
        <taxon>Bacteria</taxon>
        <taxon>Bacillati</taxon>
        <taxon>Actinomycetota</taxon>
        <taxon>Actinomycetes</taxon>
        <taxon>Propionibacteriales</taxon>
        <taxon>Propionibacteriaceae</taxon>
        <taxon>Luteococcus</taxon>
    </lineage>
</organism>
<dbReference type="InterPro" id="IPR051920">
    <property type="entry name" value="MPT_Adenylyltrnsfr/MoaC-Rel"/>
</dbReference>
<dbReference type="SUPFAM" id="SSF53218">
    <property type="entry name" value="Molybdenum cofactor biosynthesis proteins"/>
    <property type="match status" value="1"/>
</dbReference>
<protein>
    <submittedName>
        <fullName evidence="4">Molybdenum cofactor biosynthesis protein B</fullName>
    </submittedName>
</protein>
<evidence type="ECO:0000259" key="3">
    <source>
        <dbReference type="SMART" id="SM00852"/>
    </source>
</evidence>
<proteinExistence type="predicted"/>
<dbReference type="CDD" id="cd00886">
    <property type="entry name" value="MogA_MoaB"/>
    <property type="match status" value="1"/>
</dbReference>
<name>A0ABW4RYP7_9ACTN</name>
<evidence type="ECO:0000313" key="4">
    <source>
        <dbReference type="EMBL" id="MFD1890939.1"/>
    </source>
</evidence>
<dbReference type="PANTHER" id="PTHR43764">
    <property type="entry name" value="MOLYBDENUM COFACTOR BIOSYNTHESIS"/>
    <property type="match status" value="1"/>
</dbReference>
<dbReference type="Proteomes" id="UP001597326">
    <property type="component" value="Unassembled WGS sequence"/>
</dbReference>
<sequence>MMRALVVTASDRAAAGLYEDRSGAFAEAGLKEMGFEVERTVVHDGAPVAGAIANAVAADYEVVITTGGTGLSERDLTPEMTRPLLTRELPHLAAEIAQRGVQAGIPTAVLSRGIAGVAQRTVVVNLPGSLGGVRDGMAVLSEVLVHAVSQIRGSDDQVHA</sequence>
<keyword evidence="2" id="KW-0501">Molybdenum cofactor biosynthesis</keyword>
<reference evidence="5" key="1">
    <citation type="journal article" date="2019" name="Int. J. Syst. Evol. Microbiol.">
        <title>The Global Catalogue of Microorganisms (GCM) 10K type strain sequencing project: providing services to taxonomists for standard genome sequencing and annotation.</title>
        <authorList>
            <consortium name="The Broad Institute Genomics Platform"/>
            <consortium name="The Broad Institute Genome Sequencing Center for Infectious Disease"/>
            <person name="Wu L."/>
            <person name="Ma J."/>
        </authorList>
    </citation>
    <scope>NUCLEOTIDE SEQUENCE [LARGE SCALE GENOMIC DNA]</scope>
    <source>
        <strain evidence="5">CAIM 431</strain>
    </source>
</reference>
<dbReference type="Gene3D" id="3.40.980.10">
    <property type="entry name" value="MoaB/Mog-like domain"/>
    <property type="match status" value="1"/>
</dbReference>
<evidence type="ECO:0000256" key="1">
    <source>
        <dbReference type="ARBA" id="ARBA00005046"/>
    </source>
</evidence>
<dbReference type="PROSITE" id="PS01078">
    <property type="entry name" value="MOCF_BIOSYNTHESIS_1"/>
    <property type="match status" value="1"/>
</dbReference>
<dbReference type="NCBIfam" id="TIGR00177">
    <property type="entry name" value="molyb_syn"/>
    <property type="match status" value="1"/>
</dbReference>
<dbReference type="InterPro" id="IPR001453">
    <property type="entry name" value="MoaB/Mog_dom"/>
</dbReference>
<dbReference type="InterPro" id="IPR008284">
    <property type="entry name" value="MoCF_biosynth_CS"/>
</dbReference>
<dbReference type="InterPro" id="IPR036425">
    <property type="entry name" value="MoaB/Mog-like_dom_sf"/>
</dbReference>
<comment type="caution">
    <text evidence="4">The sequence shown here is derived from an EMBL/GenBank/DDBJ whole genome shotgun (WGS) entry which is preliminary data.</text>
</comment>
<accession>A0ABW4RYP7</accession>
<evidence type="ECO:0000256" key="2">
    <source>
        <dbReference type="ARBA" id="ARBA00023150"/>
    </source>
</evidence>
<dbReference type="Pfam" id="PF00994">
    <property type="entry name" value="MoCF_biosynth"/>
    <property type="match status" value="1"/>
</dbReference>
<comment type="pathway">
    <text evidence="1">Cofactor biosynthesis; molybdopterin biosynthesis.</text>
</comment>